<dbReference type="Gene3D" id="3.30.1820.10">
    <property type="entry name" value="Lp2179-like"/>
    <property type="match status" value="1"/>
</dbReference>
<dbReference type="RefSeq" id="WP_059393189.1">
    <property type="nucleotide sequence ID" value="NZ_DF968078.1"/>
</dbReference>
<reference evidence="1" key="1">
    <citation type="journal article" date="2015" name="BMC Genomics">
        <title>Comparative genomics of Fructobacillus spp. and Leuconostoc spp. reveals niche-specific evolution of Fructobacillus spp.</title>
        <authorList>
            <person name="Endo A."/>
            <person name="Tanizawa Y."/>
            <person name="Tanaka N."/>
            <person name="Maeno S."/>
            <person name="Kumar H."/>
            <person name="Shiwa Y."/>
            <person name="Okada S."/>
            <person name="Yoshikawa H."/>
            <person name="Dicks L."/>
            <person name="Nakagawa J."/>
            <person name="Arita M."/>
        </authorList>
    </citation>
    <scope>NUCLEOTIDE SEQUENCE [LARGE SCALE GENOMIC DNA]</scope>
    <source>
        <strain evidence="1">F214-1</strain>
    </source>
</reference>
<sequence>MAFAKSVTIPNDGTYEIDPQIKKFALLDLGFLTNNAGAFVLKRPLQPALPVDQSIKLKVTVSKDLTGFKMVVVSAGEVAPVDIFARADKDELVKIYRYYLQELEDRQVLKKQS</sequence>
<dbReference type="EMBL" id="DF968078">
    <property type="protein sequence ID" value="GAP03672.1"/>
    <property type="molecule type" value="Genomic_DNA"/>
</dbReference>
<organism evidence="1">
    <name type="scientific">Fructobacillus tropaeoli</name>
    <dbReference type="NCBI Taxonomy" id="709323"/>
    <lineage>
        <taxon>Bacteria</taxon>
        <taxon>Bacillati</taxon>
        <taxon>Bacillota</taxon>
        <taxon>Bacilli</taxon>
        <taxon>Lactobacillales</taxon>
        <taxon>Lactobacillaceae</taxon>
        <taxon>Fructobacillus</taxon>
    </lineage>
</organism>
<protein>
    <recommendedName>
        <fullName evidence="2">Cysteine desulfurase</fullName>
    </recommendedName>
</protein>
<name>A0A3F3H0S9_9LACO</name>
<dbReference type="Pfam" id="PF08866">
    <property type="entry name" value="DUF1831"/>
    <property type="match status" value="1"/>
</dbReference>
<dbReference type="SUPFAM" id="SSF160800">
    <property type="entry name" value="Lp2179-like"/>
    <property type="match status" value="1"/>
</dbReference>
<dbReference type="InterPro" id="IPR035942">
    <property type="entry name" value="Lp2179-like_sf"/>
</dbReference>
<accession>A0A3F3H0S9</accession>
<evidence type="ECO:0008006" key="2">
    <source>
        <dbReference type="Google" id="ProtNLM"/>
    </source>
</evidence>
<proteinExistence type="predicted"/>
<dbReference type="STRING" id="709323.GCA_001047135_00217"/>
<dbReference type="InterPro" id="IPR014965">
    <property type="entry name" value="Amino_acid_metab_prot_put"/>
</dbReference>
<dbReference type="Proteomes" id="UP000064514">
    <property type="component" value="Unassembled WGS sequence"/>
</dbReference>
<evidence type="ECO:0000313" key="1">
    <source>
        <dbReference type="EMBL" id="GAP03672.1"/>
    </source>
</evidence>
<dbReference type="AlphaFoldDB" id="A0A3F3H0S9"/>
<gene>
    <name evidence="1" type="ORF">FTRO_0012170</name>
</gene>